<accession>A0A9P6XPA6</accession>
<feature type="compositionally biased region" description="Polar residues" evidence="1">
    <location>
        <begin position="88"/>
        <end position="99"/>
    </location>
</feature>
<dbReference type="Proteomes" id="UP000740926">
    <property type="component" value="Unassembled WGS sequence"/>
</dbReference>
<keyword evidence="3" id="KW-1185">Reference proteome</keyword>
<reference evidence="2 3" key="1">
    <citation type="journal article" date="2020" name="Microb. Genom.">
        <title>Genetic diversity of clinical and environmental Mucorales isolates obtained from an investigation of mucormycosis cases among solid organ transplant recipients.</title>
        <authorList>
            <person name="Nguyen M.H."/>
            <person name="Kaul D."/>
            <person name="Muto C."/>
            <person name="Cheng S.J."/>
            <person name="Richter R.A."/>
            <person name="Bruno V.M."/>
            <person name="Liu G."/>
            <person name="Beyhan S."/>
            <person name="Sundermann A.J."/>
            <person name="Mounaud S."/>
            <person name="Pasculle A.W."/>
            <person name="Nierman W.C."/>
            <person name="Driscoll E."/>
            <person name="Cumbie R."/>
            <person name="Clancy C.J."/>
            <person name="Dupont C.L."/>
        </authorList>
    </citation>
    <scope>NUCLEOTIDE SEQUENCE [LARGE SCALE GENOMIC DNA]</scope>
    <source>
        <strain evidence="2 3">GL24</strain>
    </source>
</reference>
<sequence>MFVRFTGTDVDTANASTIGSFQGDALQRIQGQMQLRPDDTGGAAILNTPSGAFGIVIAAGSTGAARMVSNAAPLTQNVVSFDADRVARTSTETRPSSTAMLPRLHV</sequence>
<comment type="caution">
    <text evidence="2">The sequence shown here is derived from an EMBL/GenBank/DDBJ whole genome shotgun (WGS) entry which is preliminary data.</text>
</comment>
<name>A0A9P6XPA6_9FUNG</name>
<dbReference type="AlphaFoldDB" id="A0A9P6XPA6"/>
<protein>
    <submittedName>
        <fullName evidence="2">Uncharacterized protein</fullName>
    </submittedName>
</protein>
<gene>
    <name evidence="2" type="ORF">G6F50_017753</name>
</gene>
<evidence type="ECO:0000256" key="1">
    <source>
        <dbReference type="SAM" id="MobiDB-lite"/>
    </source>
</evidence>
<proteinExistence type="predicted"/>
<evidence type="ECO:0000313" key="2">
    <source>
        <dbReference type="EMBL" id="KAG1529798.1"/>
    </source>
</evidence>
<dbReference type="EMBL" id="JAANIU010014005">
    <property type="protein sequence ID" value="KAG1529798.1"/>
    <property type="molecule type" value="Genomic_DNA"/>
</dbReference>
<organism evidence="2 3">
    <name type="scientific">Rhizopus delemar</name>
    <dbReference type="NCBI Taxonomy" id="936053"/>
    <lineage>
        <taxon>Eukaryota</taxon>
        <taxon>Fungi</taxon>
        <taxon>Fungi incertae sedis</taxon>
        <taxon>Mucoromycota</taxon>
        <taxon>Mucoromycotina</taxon>
        <taxon>Mucoromycetes</taxon>
        <taxon>Mucorales</taxon>
        <taxon>Mucorineae</taxon>
        <taxon>Rhizopodaceae</taxon>
        <taxon>Rhizopus</taxon>
    </lineage>
</organism>
<feature type="region of interest" description="Disordered" evidence="1">
    <location>
        <begin position="87"/>
        <end position="106"/>
    </location>
</feature>
<evidence type="ECO:0000313" key="3">
    <source>
        <dbReference type="Proteomes" id="UP000740926"/>
    </source>
</evidence>